<gene>
    <name evidence="4" type="ORF">Acy02nite_33080</name>
</gene>
<dbReference type="GO" id="GO:0030247">
    <property type="term" value="F:polysaccharide binding"/>
    <property type="evidence" value="ECO:0007669"/>
    <property type="project" value="UniProtKB-UniRule"/>
</dbReference>
<dbReference type="Gene3D" id="2.60.40.290">
    <property type="match status" value="1"/>
</dbReference>
<name>A0A919IHF3_9ACTN</name>
<keyword evidence="5" id="KW-1185">Reference proteome</keyword>
<evidence type="ECO:0000313" key="4">
    <source>
        <dbReference type="EMBL" id="GID65427.1"/>
    </source>
</evidence>
<keyword evidence="2" id="KW-1133">Transmembrane helix</keyword>
<evidence type="ECO:0000256" key="2">
    <source>
        <dbReference type="SAM" id="Phobius"/>
    </source>
</evidence>
<dbReference type="Proteomes" id="UP000619479">
    <property type="component" value="Unassembled WGS sequence"/>
</dbReference>
<evidence type="ECO:0000256" key="1">
    <source>
        <dbReference type="SAM" id="MobiDB-lite"/>
    </source>
</evidence>
<dbReference type="AlphaFoldDB" id="A0A919IHF3"/>
<dbReference type="Pfam" id="PF00553">
    <property type="entry name" value="CBM_2"/>
    <property type="match status" value="1"/>
</dbReference>
<dbReference type="InterPro" id="IPR012291">
    <property type="entry name" value="CBM2_carb-bd_dom_sf"/>
</dbReference>
<dbReference type="GO" id="GO:0004553">
    <property type="term" value="F:hydrolase activity, hydrolyzing O-glycosyl compounds"/>
    <property type="evidence" value="ECO:0007669"/>
    <property type="project" value="InterPro"/>
</dbReference>
<sequence>MNDTGTRGRRSLSVVVLDGMLRLYSILQSGPTPTPKVREPGRRRAFGRWALVTAAVVALAGTALLVVILVRGSGDPAAPPDPAAALPGRSAPPAAAGSPVVSAATSASPSPSASASASASVSVSAKVSARSSLGVAATATRPAASAPVTEGAAAPLTASYRTSSVTGGLLGYKMTVTVANPGAAAKDGWALTVTLPRPTLMVSSVNGATATQDGSTWTFVPDSSTSAVPAGGSAVISFGVTGATLIDAAPKACTIDGNTCASP</sequence>
<dbReference type="EMBL" id="BOMH01000025">
    <property type="protein sequence ID" value="GID65427.1"/>
    <property type="molecule type" value="Genomic_DNA"/>
</dbReference>
<feature type="domain" description="CBM2" evidence="3">
    <location>
        <begin position="149"/>
        <end position="263"/>
    </location>
</feature>
<feature type="compositionally biased region" description="Low complexity" evidence="1">
    <location>
        <begin position="83"/>
        <end position="115"/>
    </location>
</feature>
<dbReference type="SUPFAM" id="SSF49384">
    <property type="entry name" value="Carbohydrate-binding domain"/>
    <property type="match status" value="1"/>
</dbReference>
<accession>A0A919IHF3</accession>
<comment type="caution">
    <text evidence="4">The sequence shown here is derived from an EMBL/GenBank/DDBJ whole genome shotgun (WGS) entry which is preliminary data.</text>
</comment>
<dbReference type="SMART" id="SM00637">
    <property type="entry name" value="CBD_II"/>
    <property type="match status" value="1"/>
</dbReference>
<keyword evidence="2" id="KW-0472">Membrane</keyword>
<dbReference type="RefSeq" id="WP_203741468.1">
    <property type="nucleotide sequence ID" value="NZ_BOMH01000025.1"/>
</dbReference>
<dbReference type="InterPro" id="IPR001919">
    <property type="entry name" value="CBD2"/>
</dbReference>
<dbReference type="InterPro" id="IPR008965">
    <property type="entry name" value="CBM2/CBM3_carb-bd_dom_sf"/>
</dbReference>
<reference evidence="4" key="1">
    <citation type="submission" date="2021-01" db="EMBL/GenBank/DDBJ databases">
        <title>Whole genome shotgun sequence of Actinoplanes cyaneus NBRC 14990.</title>
        <authorList>
            <person name="Komaki H."/>
            <person name="Tamura T."/>
        </authorList>
    </citation>
    <scope>NUCLEOTIDE SEQUENCE</scope>
    <source>
        <strain evidence="4">NBRC 14990</strain>
    </source>
</reference>
<keyword evidence="2" id="KW-0812">Transmembrane</keyword>
<protein>
    <recommendedName>
        <fullName evidence="3">CBM2 domain-containing protein</fullName>
    </recommendedName>
</protein>
<dbReference type="PROSITE" id="PS51173">
    <property type="entry name" value="CBM2"/>
    <property type="match status" value="1"/>
</dbReference>
<evidence type="ECO:0000259" key="3">
    <source>
        <dbReference type="PROSITE" id="PS51173"/>
    </source>
</evidence>
<dbReference type="GO" id="GO:0005975">
    <property type="term" value="P:carbohydrate metabolic process"/>
    <property type="evidence" value="ECO:0007669"/>
    <property type="project" value="InterPro"/>
</dbReference>
<evidence type="ECO:0000313" key="5">
    <source>
        <dbReference type="Proteomes" id="UP000619479"/>
    </source>
</evidence>
<feature type="transmembrane region" description="Helical" evidence="2">
    <location>
        <begin position="46"/>
        <end position="70"/>
    </location>
</feature>
<proteinExistence type="predicted"/>
<organism evidence="4 5">
    <name type="scientific">Actinoplanes cyaneus</name>
    <dbReference type="NCBI Taxonomy" id="52696"/>
    <lineage>
        <taxon>Bacteria</taxon>
        <taxon>Bacillati</taxon>
        <taxon>Actinomycetota</taxon>
        <taxon>Actinomycetes</taxon>
        <taxon>Micromonosporales</taxon>
        <taxon>Micromonosporaceae</taxon>
        <taxon>Actinoplanes</taxon>
    </lineage>
</organism>
<feature type="region of interest" description="Disordered" evidence="1">
    <location>
        <begin position="77"/>
        <end position="115"/>
    </location>
</feature>